<dbReference type="PANTHER" id="PTHR43877:SF2">
    <property type="entry name" value="AMINOALKYLPHOSPHONATE N-ACETYLTRANSFERASE-RELATED"/>
    <property type="match status" value="1"/>
</dbReference>
<keyword evidence="5" id="KW-1185">Reference proteome</keyword>
<dbReference type="InterPro" id="IPR016181">
    <property type="entry name" value="Acyl_CoA_acyltransferase"/>
</dbReference>
<dbReference type="CDD" id="cd04301">
    <property type="entry name" value="NAT_SF"/>
    <property type="match status" value="1"/>
</dbReference>
<keyword evidence="2" id="KW-0012">Acyltransferase</keyword>
<evidence type="ECO:0000256" key="1">
    <source>
        <dbReference type="ARBA" id="ARBA00022679"/>
    </source>
</evidence>
<evidence type="ECO:0000313" key="5">
    <source>
        <dbReference type="Proteomes" id="UP000435177"/>
    </source>
</evidence>
<gene>
    <name evidence="4" type="ORF">GNP94_16760</name>
</gene>
<evidence type="ECO:0000256" key="2">
    <source>
        <dbReference type="ARBA" id="ARBA00023315"/>
    </source>
</evidence>
<dbReference type="InterPro" id="IPR000182">
    <property type="entry name" value="GNAT_dom"/>
</dbReference>
<dbReference type="RefSeq" id="WP_095397310.1">
    <property type="nucleotide sequence ID" value="NZ_WOAA01000016.1"/>
</dbReference>
<dbReference type="Proteomes" id="UP000435177">
    <property type="component" value="Unassembled WGS sequence"/>
</dbReference>
<proteinExistence type="predicted"/>
<dbReference type="InterPro" id="IPR050832">
    <property type="entry name" value="Bact_Acetyltransf"/>
</dbReference>
<dbReference type="PANTHER" id="PTHR43877">
    <property type="entry name" value="AMINOALKYLPHOSPHONATE N-ACETYLTRANSFERASE-RELATED-RELATED"/>
    <property type="match status" value="1"/>
</dbReference>
<evidence type="ECO:0000259" key="3">
    <source>
        <dbReference type="PROSITE" id="PS51186"/>
    </source>
</evidence>
<comment type="caution">
    <text evidence="4">The sequence shown here is derived from an EMBL/GenBank/DDBJ whole genome shotgun (WGS) entry which is preliminary data.</text>
</comment>
<feature type="domain" description="N-acetyltransferase" evidence="3">
    <location>
        <begin position="16"/>
        <end position="180"/>
    </location>
</feature>
<name>A0ABW9T437_9BACL</name>
<dbReference type="EMBL" id="WOAA01000016">
    <property type="protein sequence ID" value="MUG67642.1"/>
    <property type="molecule type" value="Genomic_DNA"/>
</dbReference>
<keyword evidence="1" id="KW-0808">Transferase</keyword>
<protein>
    <submittedName>
        <fullName evidence="4">GNAT family N-acetyltransferase</fullName>
    </submittedName>
</protein>
<accession>A0ABW9T437</accession>
<dbReference type="Pfam" id="PF00583">
    <property type="entry name" value="Acetyltransf_1"/>
    <property type="match status" value="1"/>
</dbReference>
<dbReference type="SUPFAM" id="SSF55729">
    <property type="entry name" value="Acyl-CoA N-acyltransferases (Nat)"/>
    <property type="match status" value="1"/>
</dbReference>
<reference evidence="4 5" key="1">
    <citation type="submission" date="2019-11" db="EMBL/GenBank/DDBJ databases">
        <title>Draft genome sequences of five Paenibacillus species of dairy origin.</title>
        <authorList>
            <person name="Olajide A.M."/>
            <person name="Chen S."/>
            <person name="Lapointe G."/>
        </authorList>
    </citation>
    <scope>NUCLEOTIDE SEQUENCE [LARGE SCALE GENOMIC DNA]</scope>
    <source>
        <strain evidence="4 5">3CS1</strain>
    </source>
</reference>
<sequence length="181" mass="20362">MKISFTIQETNIHHSLTMGQAQPEHTEAVMGLLLETARWLKSKGSDQWSGLLEGKDSHDTPSAIERGEVFVAMDGEQVAGMVILMKQPSQWDYSLWGDKAHPEDRALYLHRLAINRQYANSGLGQAILRWCDAGIRFEGKDRVRLDCMANNPTLNAFYSGNGYRFVGTNGEFNIYEKPVQA</sequence>
<evidence type="ECO:0000313" key="4">
    <source>
        <dbReference type="EMBL" id="MUG67642.1"/>
    </source>
</evidence>
<dbReference type="PROSITE" id="PS51186">
    <property type="entry name" value="GNAT"/>
    <property type="match status" value="1"/>
</dbReference>
<dbReference type="Gene3D" id="3.40.630.30">
    <property type="match status" value="1"/>
</dbReference>
<organism evidence="4 5">
    <name type="scientific">Paenibacillus campinasensis</name>
    <dbReference type="NCBI Taxonomy" id="66347"/>
    <lineage>
        <taxon>Bacteria</taxon>
        <taxon>Bacillati</taxon>
        <taxon>Bacillota</taxon>
        <taxon>Bacilli</taxon>
        <taxon>Bacillales</taxon>
        <taxon>Paenibacillaceae</taxon>
        <taxon>Paenibacillus</taxon>
    </lineage>
</organism>